<evidence type="ECO:0000259" key="2">
    <source>
        <dbReference type="PROSITE" id="PS00028"/>
    </source>
</evidence>
<reference evidence="3" key="2">
    <citation type="journal article" date="2020" name="Nat. Commun.">
        <title>Large-scale genome sequencing of mycorrhizal fungi provides insights into the early evolution of symbiotic traits.</title>
        <authorList>
            <person name="Miyauchi S."/>
            <person name="Kiss E."/>
            <person name="Kuo A."/>
            <person name="Drula E."/>
            <person name="Kohler A."/>
            <person name="Sanchez-Garcia M."/>
            <person name="Morin E."/>
            <person name="Andreopoulos B."/>
            <person name="Barry K.W."/>
            <person name="Bonito G."/>
            <person name="Buee M."/>
            <person name="Carver A."/>
            <person name="Chen C."/>
            <person name="Cichocki N."/>
            <person name="Clum A."/>
            <person name="Culley D."/>
            <person name="Crous P.W."/>
            <person name="Fauchery L."/>
            <person name="Girlanda M."/>
            <person name="Hayes R.D."/>
            <person name="Keri Z."/>
            <person name="LaButti K."/>
            <person name="Lipzen A."/>
            <person name="Lombard V."/>
            <person name="Magnuson J."/>
            <person name="Maillard F."/>
            <person name="Murat C."/>
            <person name="Nolan M."/>
            <person name="Ohm R.A."/>
            <person name="Pangilinan J."/>
            <person name="Pereira M.F."/>
            <person name="Perotto S."/>
            <person name="Peter M."/>
            <person name="Pfister S."/>
            <person name="Riley R."/>
            <person name="Sitrit Y."/>
            <person name="Stielow J.B."/>
            <person name="Szollosi G."/>
            <person name="Zifcakova L."/>
            <person name="Stursova M."/>
            <person name="Spatafora J.W."/>
            <person name="Tedersoo L."/>
            <person name="Vaario L.M."/>
            <person name="Yamada A."/>
            <person name="Yan M."/>
            <person name="Wang P."/>
            <person name="Xu J."/>
            <person name="Bruns T."/>
            <person name="Baldrian P."/>
            <person name="Vilgalys R."/>
            <person name="Dunand C."/>
            <person name="Henrissat B."/>
            <person name="Grigoriev I.V."/>
            <person name="Hibbett D."/>
            <person name="Nagy L.G."/>
            <person name="Martin F.M."/>
        </authorList>
    </citation>
    <scope>NUCLEOTIDE SEQUENCE</scope>
    <source>
        <strain evidence="3">BED1</strain>
    </source>
</reference>
<dbReference type="EMBL" id="WHUW01000002">
    <property type="protein sequence ID" value="KAF8450686.1"/>
    <property type="molecule type" value="Genomic_DNA"/>
</dbReference>
<sequence>MISDDGKIRPSLKRRSVGTDGKETDTEVLAPRIGKRRKQQVYVLVPPAPPYVKKAIRKMRERAMGKDADSDEEGYSHPEQLLIEESKSRLLERPCRWLNCGAVLNCAVNLLAHLKKHAREGDWQAPFLCRWASCEREFDVKQERDVHLEKHTIRPLPCPFAGCDERFNKPVEVMQHEFQHQQAERRELVMRKPTYQPNVPAIPARLGPPPHWLPSHRVIPRRVVKCRISADRHATVGPWILWNIFSPVELNTRKQNASMRGRPARQAINYDVDSSDPRRDDYDFLLALSSYPAKNPQLDDLDSTLITMSAARGLTLWGSGSTVDSGAGSATPEEKRDRDAVVISAAEEAQMEESDRSAREDSRPEERRPGQSVAMGEEDAVERMLIL</sequence>
<dbReference type="Proteomes" id="UP001194468">
    <property type="component" value="Unassembled WGS sequence"/>
</dbReference>
<evidence type="ECO:0000313" key="3">
    <source>
        <dbReference type="EMBL" id="KAF8450686.1"/>
    </source>
</evidence>
<comment type="caution">
    <text evidence="3">The sequence shown here is derived from an EMBL/GenBank/DDBJ whole genome shotgun (WGS) entry which is preliminary data.</text>
</comment>
<name>A0AAD4C710_BOLED</name>
<dbReference type="InterPro" id="IPR013087">
    <property type="entry name" value="Znf_C2H2_type"/>
</dbReference>
<keyword evidence="4" id="KW-1185">Reference proteome</keyword>
<accession>A0AAD4C710</accession>
<organism evidence="3 4">
    <name type="scientific">Boletus edulis BED1</name>
    <dbReference type="NCBI Taxonomy" id="1328754"/>
    <lineage>
        <taxon>Eukaryota</taxon>
        <taxon>Fungi</taxon>
        <taxon>Dikarya</taxon>
        <taxon>Basidiomycota</taxon>
        <taxon>Agaricomycotina</taxon>
        <taxon>Agaricomycetes</taxon>
        <taxon>Agaricomycetidae</taxon>
        <taxon>Boletales</taxon>
        <taxon>Boletineae</taxon>
        <taxon>Boletaceae</taxon>
        <taxon>Boletoideae</taxon>
        <taxon>Boletus</taxon>
    </lineage>
</organism>
<reference evidence="3" key="1">
    <citation type="submission" date="2019-10" db="EMBL/GenBank/DDBJ databases">
        <authorList>
            <consortium name="DOE Joint Genome Institute"/>
            <person name="Kuo A."/>
            <person name="Miyauchi S."/>
            <person name="Kiss E."/>
            <person name="Drula E."/>
            <person name="Kohler A."/>
            <person name="Sanchez-Garcia M."/>
            <person name="Andreopoulos B."/>
            <person name="Barry K.W."/>
            <person name="Bonito G."/>
            <person name="Buee M."/>
            <person name="Carver A."/>
            <person name="Chen C."/>
            <person name="Cichocki N."/>
            <person name="Clum A."/>
            <person name="Culley D."/>
            <person name="Crous P.W."/>
            <person name="Fauchery L."/>
            <person name="Girlanda M."/>
            <person name="Hayes R."/>
            <person name="Keri Z."/>
            <person name="LaButti K."/>
            <person name="Lipzen A."/>
            <person name="Lombard V."/>
            <person name="Magnuson J."/>
            <person name="Maillard F."/>
            <person name="Morin E."/>
            <person name="Murat C."/>
            <person name="Nolan M."/>
            <person name="Ohm R."/>
            <person name="Pangilinan J."/>
            <person name="Pereira M."/>
            <person name="Perotto S."/>
            <person name="Peter M."/>
            <person name="Riley R."/>
            <person name="Sitrit Y."/>
            <person name="Stielow B."/>
            <person name="Szollosi G."/>
            <person name="Zifcakova L."/>
            <person name="Stursova M."/>
            <person name="Spatafora J.W."/>
            <person name="Tedersoo L."/>
            <person name="Vaario L.-M."/>
            <person name="Yamada A."/>
            <person name="Yan M."/>
            <person name="Wang P."/>
            <person name="Xu J."/>
            <person name="Bruns T."/>
            <person name="Baldrian P."/>
            <person name="Vilgalys R."/>
            <person name="Henrissat B."/>
            <person name="Grigoriev I.V."/>
            <person name="Hibbett D."/>
            <person name="Nagy L.G."/>
            <person name="Martin F.M."/>
        </authorList>
    </citation>
    <scope>NUCLEOTIDE SEQUENCE</scope>
    <source>
        <strain evidence="3">BED1</strain>
    </source>
</reference>
<dbReference type="PROSITE" id="PS00028">
    <property type="entry name" value="ZINC_FINGER_C2H2_1"/>
    <property type="match status" value="3"/>
</dbReference>
<dbReference type="Gene3D" id="3.30.160.60">
    <property type="entry name" value="Classic Zinc Finger"/>
    <property type="match status" value="1"/>
</dbReference>
<gene>
    <name evidence="3" type="ORF">L210DRAFT_3385060</name>
</gene>
<feature type="region of interest" description="Disordered" evidence="1">
    <location>
        <begin position="317"/>
        <end position="380"/>
    </location>
</feature>
<feature type="domain" description="C2H2-type" evidence="2">
    <location>
        <begin position="95"/>
        <end position="117"/>
    </location>
</feature>
<feature type="compositionally biased region" description="Basic and acidic residues" evidence="1">
    <location>
        <begin position="353"/>
        <end position="369"/>
    </location>
</feature>
<evidence type="ECO:0000256" key="1">
    <source>
        <dbReference type="SAM" id="MobiDB-lite"/>
    </source>
</evidence>
<proteinExistence type="predicted"/>
<protein>
    <recommendedName>
        <fullName evidence="2">C2H2-type domain-containing protein</fullName>
    </recommendedName>
</protein>
<evidence type="ECO:0000313" key="4">
    <source>
        <dbReference type="Proteomes" id="UP001194468"/>
    </source>
</evidence>
<dbReference type="SMART" id="SM00355">
    <property type="entry name" value="ZnF_C2H2"/>
    <property type="match status" value="3"/>
</dbReference>
<feature type="region of interest" description="Disordered" evidence="1">
    <location>
        <begin position="1"/>
        <end position="26"/>
    </location>
</feature>
<dbReference type="AlphaFoldDB" id="A0AAD4C710"/>
<feature type="domain" description="C2H2-type" evidence="2">
    <location>
        <begin position="129"/>
        <end position="151"/>
    </location>
</feature>
<feature type="domain" description="C2H2-type" evidence="2">
    <location>
        <begin position="158"/>
        <end position="180"/>
    </location>
</feature>